<dbReference type="InterPro" id="IPR012337">
    <property type="entry name" value="RNaseH-like_sf"/>
</dbReference>
<keyword evidence="8" id="KW-1185">Reference proteome</keyword>
<evidence type="ECO:0000256" key="3">
    <source>
        <dbReference type="ARBA" id="ARBA00022722"/>
    </source>
</evidence>
<evidence type="ECO:0000256" key="6">
    <source>
        <dbReference type="ARBA" id="ARBA00022918"/>
    </source>
</evidence>
<organism evidence="7 8">
    <name type="scientific">Tricholaema leucomelas</name>
    <name type="common">pied barbet</name>
    <dbReference type="NCBI Taxonomy" id="240729"/>
    <lineage>
        <taxon>Eukaryota</taxon>
        <taxon>Metazoa</taxon>
        <taxon>Chordata</taxon>
        <taxon>Craniata</taxon>
        <taxon>Vertebrata</taxon>
        <taxon>Euteleostomi</taxon>
        <taxon>Archelosauria</taxon>
        <taxon>Archosauria</taxon>
        <taxon>Dinosauria</taxon>
        <taxon>Saurischia</taxon>
        <taxon>Theropoda</taxon>
        <taxon>Coelurosauria</taxon>
        <taxon>Aves</taxon>
        <taxon>Neognathae</taxon>
        <taxon>Neoaves</taxon>
        <taxon>Telluraves</taxon>
        <taxon>Coraciimorphae</taxon>
        <taxon>Piciformes</taxon>
        <taxon>Lybiidae</taxon>
        <taxon>Tricholaema lacrymosa</taxon>
    </lineage>
</organism>
<proteinExistence type="predicted"/>
<dbReference type="EMBL" id="WAAF01004772">
    <property type="protein sequence ID" value="NXX40725.1"/>
    <property type="molecule type" value="Genomic_DNA"/>
</dbReference>
<sequence length="95" mass="10593">VKHVTGIPNSPTGQAIIERAHQTLKDYLAKHAGITDPQERLSKVLFVLNFLCLTGDHREPPVVLHHATLKNRAIMSIPGLLVKYHNLKMGNWEGP</sequence>
<dbReference type="GO" id="GO:0003964">
    <property type="term" value="F:RNA-directed DNA polymerase activity"/>
    <property type="evidence" value="ECO:0007669"/>
    <property type="project" value="UniProtKB-KW"/>
</dbReference>
<keyword evidence="4" id="KW-0255">Endonuclease</keyword>
<comment type="caution">
    <text evidence="7">The sequence shown here is derived from an EMBL/GenBank/DDBJ whole genome shotgun (WGS) entry which is preliminary data.</text>
</comment>
<dbReference type="Gene3D" id="3.30.420.10">
    <property type="entry name" value="Ribonuclease H-like superfamily/Ribonuclease H"/>
    <property type="match status" value="1"/>
</dbReference>
<dbReference type="GO" id="GO:0016787">
    <property type="term" value="F:hydrolase activity"/>
    <property type="evidence" value="ECO:0007669"/>
    <property type="project" value="UniProtKB-KW"/>
</dbReference>
<evidence type="ECO:0000256" key="5">
    <source>
        <dbReference type="ARBA" id="ARBA00022801"/>
    </source>
</evidence>
<dbReference type="InterPro" id="IPR036397">
    <property type="entry name" value="RNaseH_sf"/>
</dbReference>
<evidence type="ECO:0000313" key="8">
    <source>
        <dbReference type="Proteomes" id="UP000627253"/>
    </source>
</evidence>
<dbReference type="PANTHER" id="PTHR41694:SF3">
    <property type="entry name" value="RNA-DIRECTED DNA POLYMERASE-RELATED"/>
    <property type="match status" value="1"/>
</dbReference>
<keyword evidence="3" id="KW-0540">Nuclease</keyword>
<protein>
    <submittedName>
        <fullName evidence="7">IGEB protein</fullName>
    </submittedName>
</protein>
<dbReference type="GO" id="GO:0004519">
    <property type="term" value="F:endonuclease activity"/>
    <property type="evidence" value="ECO:0007669"/>
    <property type="project" value="UniProtKB-KW"/>
</dbReference>
<keyword evidence="5" id="KW-0378">Hydrolase</keyword>
<keyword evidence="2" id="KW-0548">Nucleotidyltransferase</keyword>
<dbReference type="PANTHER" id="PTHR41694">
    <property type="entry name" value="ENDOGENOUS RETROVIRUS GROUP K MEMBER POL PROTEIN"/>
    <property type="match status" value="1"/>
</dbReference>
<keyword evidence="6" id="KW-0695">RNA-directed DNA polymerase</keyword>
<gene>
    <name evidence="7" type="primary">Iap_0</name>
    <name evidence="7" type="ORF">TRILEU_R15133</name>
</gene>
<dbReference type="OrthoDB" id="9308938at2759"/>
<keyword evidence="1" id="KW-0808">Transferase</keyword>
<dbReference type="SUPFAM" id="SSF53098">
    <property type="entry name" value="Ribonuclease H-like"/>
    <property type="match status" value="1"/>
</dbReference>
<name>A0A852IEI4_9PICI</name>
<dbReference type="Proteomes" id="UP000627253">
    <property type="component" value="Unassembled WGS sequence"/>
</dbReference>
<dbReference type="AlphaFoldDB" id="A0A852IEI4"/>
<evidence type="ECO:0000256" key="1">
    <source>
        <dbReference type="ARBA" id="ARBA00022679"/>
    </source>
</evidence>
<accession>A0A852IEI4</accession>
<dbReference type="GO" id="GO:0035613">
    <property type="term" value="F:RNA stem-loop binding"/>
    <property type="evidence" value="ECO:0007669"/>
    <property type="project" value="TreeGrafter"/>
</dbReference>
<evidence type="ECO:0000313" key="7">
    <source>
        <dbReference type="EMBL" id="NXX40725.1"/>
    </source>
</evidence>
<evidence type="ECO:0000256" key="2">
    <source>
        <dbReference type="ARBA" id="ARBA00022695"/>
    </source>
</evidence>
<feature type="non-terminal residue" evidence="7">
    <location>
        <position position="1"/>
    </location>
</feature>
<feature type="non-terminal residue" evidence="7">
    <location>
        <position position="95"/>
    </location>
</feature>
<evidence type="ECO:0000256" key="4">
    <source>
        <dbReference type="ARBA" id="ARBA00022759"/>
    </source>
</evidence>
<reference evidence="7" key="1">
    <citation type="submission" date="2020-02" db="EMBL/GenBank/DDBJ databases">
        <title>Bird 10,000 Genomes (B10K) Project - Family phase.</title>
        <authorList>
            <person name="Zhang G."/>
        </authorList>
    </citation>
    <scope>NUCLEOTIDE SEQUENCE</scope>
    <source>
        <strain evidence="7">B10K-DU-002-37</strain>
        <tissue evidence="7">Muscle</tissue>
    </source>
</reference>